<organism evidence="3 4">
    <name type="scientific">Paradevosia tibetensis</name>
    <dbReference type="NCBI Taxonomy" id="1447062"/>
    <lineage>
        <taxon>Bacteria</taxon>
        <taxon>Pseudomonadati</taxon>
        <taxon>Pseudomonadota</taxon>
        <taxon>Alphaproteobacteria</taxon>
        <taxon>Hyphomicrobiales</taxon>
        <taxon>Devosiaceae</taxon>
        <taxon>Paradevosia</taxon>
    </lineage>
</organism>
<evidence type="ECO:0000256" key="2">
    <source>
        <dbReference type="PROSITE-ProRule" id="PRU01161"/>
    </source>
</evidence>
<dbReference type="Gene3D" id="3.40.1090.10">
    <property type="entry name" value="Cytosolic phospholipase A2 catalytic domain"/>
    <property type="match status" value="1"/>
</dbReference>
<dbReference type="PROSITE" id="PS51635">
    <property type="entry name" value="PNPLA"/>
    <property type="match status" value="1"/>
</dbReference>
<dbReference type="AlphaFoldDB" id="A0A5B9DNU4"/>
<dbReference type="EMBL" id="CP041690">
    <property type="protein sequence ID" value="QEE21071.1"/>
    <property type="molecule type" value="Genomic_DNA"/>
</dbReference>
<proteinExistence type="predicted"/>
<dbReference type="RefSeq" id="WP_147656338.1">
    <property type="nucleotide sequence ID" value="NZ_BMFM01000001.1"/>
</dbReference>
<accession>A0A5B9DNU4</accession>
<keyword evidence="2" id="KW-0442">Lipid degradation</keyword>
<dbReference type="KEGG" id="yti:FNA67_13185"/>
<dbReference type="Pfam" id="PF01734">
    <property type="entry name" value="Patatin"/>
    <property type="match status" value="1"/>
</dbReference>
<dbReference type="InterPro" id="IPR016035">
    <property type="entry name" value="Acyl_Trfase/lysoPLipase"/>
</dbReference>
<reference evidence="3 4" key="1">
    <citation type="journal article" date="2015" name="Int. J. Syst. Evol. Microbiol.">
        <title>Youhaiella tibetensis gen. nov., sp. nov., isolated from subsurface sediment.</title>
        <authorList>
            <person name="Wang Y.X."/>
            <person name="Huang F.Q."/>
            <person name="Nogi Y."/>
            <person name="Pang S.J."/>
            <person name="Wang P.K."/>
            <person name="Lv J."/>
        </authorList>
    </citation>
    <scope>NUCLEOTIDE SEQUENCE [LARGE SCALE GENOMIC DNA]</scope>
    <source>
        <strain evidence="4">fig4</strain>
    </source>
</reference>
<keyword evidence="1 2" id="KW-0443">Lipid metabolism</keyword>
<name>A0A5B9DNU4_9HYPH</name>
<dbReference type="SUPFAM" id="SSF52151">
    <property type="entry name" value="FabD/lysophospholipase-like"/>
    <property type="match status" value="1"/>
</dbReference>
<dbReference type="PROSITE" id="PS51257">
    <property type="entry name" value="PROKAR_LIPOPROTEIN"/>
    <property type="match status" value="1"/>
</dbReference>
<evidence type="ECO:0000256" key="1">
    <source>
        <dbReference type="ARBA" id="ARBA00023098"/>
    </source>
</evidence>
<sequence>MNSLLSKVAVGLRLLTITFALAAVAGCSTFGIRHPVPAAAAETAALIPTPVIRYWGDELPKANSEIFAGLGKTANPKFLALSGGGMNGAYGAGFLIGWTARGDRPKFDIVTGISIGAVIAPMAFLGPRYDKRLETVFANLVDQRAKGPGVIAALLGAPAIADNTPLRAAIAQVIDQQALDEIAAEHRAGRRLLIGTTNLDAERPVVWDIGAIANSNIANRLELVRTIILASASVPGIFTPVLIRVNVDGRAYDELHVDGGVTQQVVLLPGGVSADLPKSRGTLYVIYNGTIEPQRDAIQQVSSVSVLERAVPSLLKYRGRGDILVLEAAARARGLKYLLTAISADFPQPDSLFLASPAWLNELFAFGYKNGRAGIWQTHP</sequence>
<feature type="short sequence motif" description="DGA/G" evidence="2">
    <location>
        <begin position="258"/>
        <end position="260"/>
    </location>
</feature>
<feature type="active site" description="Proton acceptor" evidence="2">
    <location>
        <position position="258"/>
    </location>
</feature>
<gene>
    <name evidence="3" type="ORF">FNA67_13185</name>
</gene>
<protein>
    <submittedName>
        <fullName evidence="3">Patatin family protein</fullName>
    </submittedName>
</protein>
<keyword evidence="4" id="KW-1185">Reference proteome</keyword>
<dbReference type="GO" id="GO:0016042">
    <property type="term" value="P:lipid catabolic process"/>
    <property type="evidence" value="ECO:0007669"/>
    <property type="project" value="UniProtKB-UniRule"/>
</dbReference>
<evidence type="ECO:0000313" key="4">
    <source>
        <dbReference type="Proteomes" id="UP000321062"/>
    </source>
</evidence>
<feature type="short sequence motif" description="GXGXXG" evidence="2">
    <location>
        <begin position="83"/>
        <end position="88"/>
    </location>
</feature>
<dbReference type="OrthoDB" id="323481at2"/>
<evidence type="ECO:0000313" key="3">
    <source>
        <dbReference type="EMBL" id="QEE21071.1"/>
    </source>
</evidence>
<feature type="short sequence motif" description="GXSXG" evidence="2">
    <location>
        <begin position="112"/>
        <end position="116"/>
    </location>
</feature>
<dbReference type="Proteomes" id="UP000321062">
    <property type="component" value="Chromosome"/>
</dbReference>
<dbReference type="InterPro" id="IPR002641">
    <property type="entry name" value="PNPLA_dom"/>
</dbReference>
<dbReference type="GO" id="GO:0016787">
    <property type="term" value="F:hydrolase activity"/>
    <property type="evidence" value="ECO:0007669"/>
    <property type="project" value="UniProtKB-UniRule"/>
</dbReference>
<feature type="active site" description="Nucleophile" evidence="2">
    <location>
        <position position="114"/>
    </location>
</feature>
<keyword evidence="2" id="KW-0378">Hydrolase</keyword>